<name>A0A9P3PF82_LYOSH</name>
<dbReference type="EMBL" id="BRPK01000001">
    <property type="protein sequence ID" value="GLB34337.1"/>
    <property type="molecule type" value="Genomic_DNA"/>
</dbReference>
<feature type="compositionally biased region" description="Low complexity" evidence="1">
    <location>
        <begin position="215"/>
        <end position="225"/>
    </location>
</feature>
<proteinExistence type="predicted"/>
<feature type="compositionally biased region" description="Basic and acidic residues" evidence="1">
    <location>
        <begin position="64"/>
        <end position="88"/>
    </location>
</feature>
<feature type="region of interest" description="Disordered" evidence="1">
    <location>
        <begin position="52"/>
        <end position="88"/>
    </location>
</feature>
<organism evidence="2 3">
    <name type="scientific">Lyophyllum shimeji</name>
    <name type="common">Hon-shimeji</name>
    <name type="synonym">Tricholoma shimeji</name>
    <dbReference type="NCBI Taxonomy" id="47721"/>
    <lineage>
        <taxon>Eukaryota</taxon>
        <taxon>Fungi</taxon>
        <taxon>Dikarya</taxon>
        <taxon>Basidiomycota</taxon>
        <taxon>Agaricomycotina</taxon>
        <taxon>Agaricomycetes</taxon>
        <taxon>Agaricomycetidae</taxon>
        <taxon>Agaricales</taxon>
        <taxon>Tricholomatineae</taxon>
        <taxon>Lyophyllaceae</taxon>
        <taxon>Lyophyllum</taxon>
    </lineage>
</organism>
<feature type="compositionally biased region" description="Low complexity" evidence="1">
    <location>
        <begin position="148"/>
        <end position="177"/>
    </location>
</feature>
<evidence type="ECO:0000313" key="2">
    <source>
        <dbReference type="EMBL" id="GLB34337.1"/>
    </source>
</evidence>
<dbReference type="Proteomes" id="UP001063166">
    <property type="component" value="Unassembled WGS sequence"/>
</dbReference>
<feature type="region of interest" description="Disordered" evidence="1">
    <location>
        <begin position="111"/>
        <end position="130"/>
    </location>
</feature>
<dbReference type="AlphaFoldDB" id="A0A9P3PF82"/>
<keyword evidence="3" id="KW-1185">Reference proteome</keyword>
<protein>
    <submittedName>
        <fullName evidence="2">Uncharacterized protein</fullName>
    </submittedName>
</protein>
<sequence>MPAPAVYILAIVGTIAAGIAFKEFVYEPHIAPKVEQWAEEFVARRRARRRQGAGAVPVLAPSSGRDEVVKGKRSDSDDEGDHSRQSIELENLLAKEVREWRSEVDRSQLRHRGNAGHLESEATSDESARATGQCRFVQMSPTHVLIDTSVSSTPSSTLPSVKPSPSPRVSSLREPSSQSTLRSPLLPEDPTLLPTPAPSNPAVSPLPSALPTPLSPTSIPSLSESYPQDLDHEHGLELLSAPSSHPDSPFSVFSHPLSPAAHESTLSGSNYYSFSPTSSPDLLSADTNPNMRSPQNQNLSSPRIRPPSRGLSDLDFLSDFDEREVEAMSPRSPVSVDEALLFDDGTGSERSGSSWASAGFAGSNR</sequence>
<feature type="compositionally biased region" description="Low complexity" evidence="1">
    <location>
        <begin position="351"/>
        <end position="365"/>
    </location>
</feature>
<comment type="caution">
    <text evidence="2">The sequence shown here is derived from an EMBL/GenBank/DDBJ whole genome shotgun (WGS) entry which is preliminary data.</text>
</comment>
<accession>A0A9P3PF82</accession>
<dbReference type="OrthoDB" id="3246206at2759"/>
<evidence type="ECO:0000256" key="1">
    <source>
        <dbReference type="SAM" id="MobiDB-lite"/>
    </source>
</evidence>
<feature type="compositionally biased region" description="Polar residues" evidence="1">
    <location>
        <begin position="264"/>
        <end position="301"/>
    </location>
</feature>
<gene>
    <name evidence="2" type="ORF">LshimejAT787_0112210</name>
</gene>
<feature type="region of interest" description="Disordered" evidence="1">
    <location>
        <begin position="148"/>
        <end position="365"/>
    </location>
</feature>
<evidence type="ECO:0000313" key="3">
    <source>
        <dbReference type="Proteomes" id="UP001063166"/>
    </source>
</evidence>
<reference evidence="2" key="1">
    <citation type="submission" date="2022-07" db="EMBL/GenBank/DDBJ databases">
        <title>The genome of Lyophyllum shimeji provides insight into the initial evolution of ectomycorrhizal fungal genome.</title>
        <authorList>
            <person name="Kobayashi Y."/>
            <person name="Shibata T."/>
            <person name="Hirakawa H."/>
            <person name="Shigenobu S."/>
            <person name="Nishiyama T."/>
            <person name="Yamada A."/>
            <person name="Hasebe M."/>
            <person name="Kawaguchi M."/>
        </authorList>
    </citation>
    <scope>NUCLEOTIDE SEQUENCE</scope>
    <source>
        <strain evidence="2">AT787</strain>
    </source>
</reference>